<protein>
    <recommendedName>
        <fullName evidence="18">3-oxo-5alpha-steroid 4-dehydrogenase (NADP(+))</fullName>
        <ecNumber evidence="18">1.3.1.22</ecNumber>
    </recommendedName>
</protein>
<evidence type="ECO:0000256" key="1">
    <source>
        <dbReference type="ARBA" id="ARBA00004154"/>
    </source>
</evidence>
<sequence>MTFTPEAIIQRYVYPIFWATNDEMLINRMCYGTVIYAVLTLLIRNAPYGRYYNYSYGFGVPVKLAWFIQECPSFFVPVIMVAYGKQTAYRGMVNQLCLGMFIMHYFHRSFIYPFLMKSNKPTPFLPFLFAFLTCLYNGILHGLYFVNYYHYSDEEWVYRPSFYVGFMLFLYGMKINMGADAALRNLRGWGEVGYKIPSGGLFEKVSCPNYFGEIVEMWGYALASLSPPAAAHAFFTTLFLSRRALDHHQWYLKKFEDYPKSRKAVFPFLI</sequence>
<evidence type="ECO:0000259" key="19">
    <source>
        <dbReference type="Pfam" id="PF02544"/>
    </source>
</evidence>
<evidence type="ECO:0000256" key="8">
    <source>
        <dbReference type="ARBA" id="ARBA00022857"/>
    </source>
</evidence>
<dbReference type="InterPro" id="IPR016636">
    <property type="entry name" value="3-oxo-5-alpha-steroid_4-DH"/>
</dbReference>
<proteinExistence type="inferred from homology"/>
<feature type="transmembrane region" description="Helical" evidence="18">
    <location>
        <begin position="64"/>
        <end position="84"/>
    </location>
</feature>
<evidence type="ECO:0000256" key="13">
    <source>
        <dbReference type="ARBA" id="ARBA00023136"/>
    </source>
</evidence>
<dbReference type="EC" id="1.3.1.22" evidence="18"/>
<evidence type="ECO:0000313" key="21">
    <source>
        <dbReference type="Proteomes" id="UP000747542"/>
    </source>
</evidence>
<evidence type="ECO:0000256" key="16">
    <source>
        <dbReference type="ARBA" id="ARBA00049166"/>
    </source>
</evidence>
<comment type="catalytic activity">
    <reaction evidence="18">
        <text>a 3-oxo-5alpha-steroid + NADP(+) = a 3-oxo-Delta(4)-steroid + NADPH + H(+)</text>
        <dbReference type="Rhea" id="RHEA:54384"/>
        <dbReference type="ChEBI" id="CHEBI:13601"/>
        <dbReference type="ChEBI" id="CHEBI:15378"/>
        <dbReference type="ChEBI" id="CHEBI:47909"/>
        <dbReference type="ChEBI" id="CHEBI:57783"/>
        <dbReference type="ChEBI" id="CHEBI:58349"/>
        <dbReference type="EC" id="1.3.1.22"/>
    </reaction>
</comment>
<evidence type="ECO:0000256" key="6">
    <source>
        <dbReference type="ARBA" id="ARBA00022824"/>
    </source>
</evidence>
<organism evidence="20 21">
    <name type="scientific">Homarus americanus</name>
    <name type="common">American lobster</name>
    <dbReference type="NCBI Taxonomy" id="6706"/>
    <lineage>
        <taxon>Eukaryota</taxon>
        <taxon>Metazoa</taxon>
        <taxon>Ecdysozoa</taxon>
        <taxon>Arthropoda</taxon>
        <taxon>Crustacea</taxon>
        <taxon>Multicrustacea</taxon>
        <taxon>Malacostraca</taxon>
        <taxon>Eumalacostraca</taxon>
        <taxon>Eucarida</taxon>
        <taxon>Decapoda</taxon>
        <taxon>Pleocyemata</taxon>
        <taxon>Astacidea</taxon>
        <taxon>Nephropoidea</taxon>
        <taxon>Nephropidae</taxon>
        <taxon>Homarus</taxon>
    </lineage>
</organism>
<gene>
    <name evidence="20" type="primary">Srd5a1-L</name>
    <name evidence="20" type="ORF">Hamer_G022944</name>
</gene>
<evidence type="ECO:0000256" key="12">
    <source>
        <dbReference type="ARBA" id="ARBA00023098"/>
    </source>
</evidence>
<keyword evidence="9" id="KW-0726">Sexual differentiation</keyword>
<keyword evidence="5" id="KW-0221">Differentiation</keyword>
<dbReference type="InterPro" id="IPR039357">
    <property type="entry name" value="SRD5A/TECR"/>
</dbReference>
<keyword evidence="6" id="KW-0256">Endoplasmic reticulum</keyword>
<comment type="similarity">
    <text evidence="3 18">Belongs to the steroid 5-alpha reductase family.</text>
</comment>
<evidence type="ECO:0000256" key="4">
    <source>
        <dbReference type="ARBA" id="ARBA00022692"/>
    </source>
</evidence>
<evidence type="ECO:0000313" key="20">
    <source>
        <dbReference type="EMBL" id="KAG7159093.1"/>
    </source>
</evidence>
<dbReference type="FunFam" id="1.20.120.1630:FF:000002">
    <property type="entry name" value="Steroid 5 alpha-reductase 1"/>
    <property type="match status" value="1"/>
</dbReference>
<evidence type="ECO:0000256" key="17">
    <source>
        <dbReference type="ARBA" id="ARBA00049397"/>
    </source>
</evidence>
<feature type="transmembrane region" description="Helical" evidence="18">
    <location>
        <begin position="161"/>
        <end position="179"/>
    </location>
</feature>
<evidence type="ECO:0000256" key="2">
    <source>
        <dbReference type="ARBA" id="ARBA00004477"/>
    </source>
</evidence>
<dbReference type="InterPro" id="IPR001104">
    <property type="entry name" value="3-oxo-5_a-steroid_4-DH_C"/>
</dbReference>
<keyword evidence="13 18" id="KW-0472">Membrane</keyword>
<keyword evidence="21" id="KW-1185">Reference proteome</keyword>
<comment type="catalytic activity">
    <reaction evidence="15">
        <text>5alpha-pregnane-3,20-dione + NADP(+) = progesterone + NADPH + H(+)</text>
        <dbReference type="Rhea" id="RHEA:21952"/>
        <dbReference type="ChEBI" id="CHEBI:15378"/>
        <dbReference type="ChEBI" id="CHEBI:17026"/>
        <dbReference type="ChEBI" id="CHEBI:28952"/>
        <dbReference type="ChEBI" id="CHEBI:57783"/>
        <dbReference type="ChEBI" id="CHEBI:58349"/>
        <dbReference type="EC" id="1.3.1.22"/>
    </reaction>
    <physiologicalReaction direction="right-to-left" evidence="15">
        <dbReference type="Rhea" id="RHEA:21954"/>
    </physiologicalReaction>
</comment>
<evidence type="ECO:0000256" key="7">
    <source>
        <dbReference type="ARBA" id="ARBA00022848"/>
    </source>
</evidence>
<dbReference type="GO" id="GO:0006702">
    <property type="term" value="P:androgen biosynthetic process"/>
    <property type="evidence" value="ECO:0007669"/>
    <property type="project" value="UniProtKB-ARBA"/>
</dbReference>
<dbReference type="AlphaFoldDB" id="A0A8J5JMK9"/>
<keyword evidence="12" id="KW-0443">Lipid metabolism</keyword>
<comment type="catalytic activity">
    <reaction evidence="17">
        <text>17beta-hydroxy-5alpha-androstan-3-one + NADP(+) = testosterone + NADPH + H(+)</text>
        <dbReference type="Rhea" id="RHEA:50820"/>
        <dbReference type="ChEBI" id="CHEBI:15378"/>
        <dbReference type="ChEBI" id="CHEBI:16330"/>
        <dbReference type="ChEBI" id="CHEBI:17347"/>
        <dbReference type="ChEBI" id="CHEBI:57783"/>
        <dbReference type="ChEBI" id="CHEBI:58349"/>
        <dbReference type="EC" id="1.3.1.22"/>
    </reaction>
    <physiologicalReaction direction="right-to-left" evidence="17">
        <dbReference type="Rhea" id="RHEA:50822"/>
    </physiologicalReaction>
</comment>
<dbReference type="EMBL" id="JAHLQT010033867">
    <property type="protein sequence ID" value="KAG7159093.1"/>
    <property type="molecule type" value="Genomic_DNA"/>
</dbReference>
<comment type="function">
    <text evidence="14">Converts testosterone into 5-alpha-dihydrotestosterone and progesterone or corticosterone into their corresponding 5-alpha-3-oxosteroids. It plays a central role in sexual differentiation and androgen physiology.</text>
</comment>
<evidence type="ECO:0000256" key="9">
    <source>
        <dbReference type="ARBA" id="ARBA00022928"/>
    </source>
</evidence>
<keyword evidence="4 18" id="KW-0812">Transmembrane</keyword>
<dbReference type="GO" id="GO:0005789">
    <property type="term" value="C:endoplasmic reticulum membrane"/>
    <property type="evidence" value="ECO:0007669"/>
    <property type="project" value="UniProtKB-SubCell"/>
</dbReference>
<evidence type="ECO:0000256" key="14">
    <source>
        <dbReference type="ARBA" id="ARBA00037789"/>
    </source>
</evidence>
<dbReference type="OrthoDB" id="5788137at2759"/>
<keyword evidence="7" id="KW-0492">Microsome</keyword>
<evidence type="ECO:0000256" key="11">
    <source>
        <dbReference type="ARBA" id="ARBA00023002"/>
    </source>
</evidence>
<feature type="domain" description="3-oxo-5-alpha-steroid 4-dehydrogenase C-terminal" evidence="19">
    <location>
        <begin position="122"/>
        <end position="269"/>
    </location>
</feature>
<evidence type="ECO:0000256" key="15">
    <source>
        <dbReference type="ARBA" id="ARBA00048292"/>
    </source>
</evidence>
<keyword evidence="8" id="KW-0521">NADP</keyword>
<comment type="catalytic activity">
    <reaction evidence="16">
        <text>androst-4-ene-3,17-dione + NADPH + H(+) = 5alpha-androstan-3,17-dione + NADP(+)</text>
        <dbReference type="Rhea" id="RHEA:50816"/>
        <dbReference type="ChEBI" id="CHEBI:15378"/>
        <dbReference type="ChEBI" id="CHEBI:15994"/>
        <dbReference type="ChEBI" id="CHEBI:16422"/>
        <dbReference type="ChEBI" id="CHEBI:57783"/>
        <dbReference type="ChEBI" id="CHEBI:58349"/>
    </reaction>
    <physiologicalReaction direction="left-to-right" evidence="16">
        <dbReference type="Rhea" id="RHEA:50817"/>
    </physiologicalReaction>
</comment>
<reference evidence="20" key="1">
    <citation type="journal article" date="2021" name="Sci. Adv.">
        <title>The American lobster genome reveals insights on longevity, neural, and immune adaptations.</title>
        <authorList>
            <person name="Polinski J.M."/>
            <person name="Zimin A.V."/>
            <person name="Clark K.F."/>
            <person name="Kohn A.B."/>
            <person name="Sadowski N."/>
            <person name="Timp W."/>
            <person name="Ptitsyn A."/>
            <person name="Khanna P."/>
            <person name="Romanova D.Y."/>
            <person name="Williams P."/>
            <person name="Greenwood S.J."/>
            <person name="Moroz L.L."/>
            <person name="Walt D.R."/>
            <person name="Bodnar A.G."/>
        </authorList>
    </citation>
    <scope>NUCLEOTIDE SEQUENCE</scope>
    <source>
        <strain evidence="20">GMGI-L3</strain>
    </source>
</reference>
<dbReference type="Pfam" id="PF02544">
    <property type="entry name" value="Steroid_dh"/>
    <property type="match status" value="1"/>
</dbReference>
<name>A0A8J5JMK9_HOMAM</name>
<comment type="subcellular location">
    <subcellularLocation>
        <location evidence="2">Endoplasmic reticulum membrane</location>
        <topology evidence="2">Multi-pass membrane protein</topology>
    </subcellularLocation>
    <subcellularLocation>
        <location evidence="1">Microsome membrane</location>
        <topology evidence="1">Multi-pass membrane protein</topology>
    </subcellularLocation>
</comment>
<accession>A0A8J5JMK9</accession>
<evidence type="ECO:0000256" key="5">
    <source>
        <dbReference type="ARBA" id="ARBA00022782"/>
    </source>
</evidence>
<dbReference type="PANTHER" id="PTHR10556:SF57">
    <property type="entry name" value="3-OXO-5-ALPHA-STEROID 4-DEHYDROGENASE 1"/>
    <property type="match status" value="1"/>
</dbReference>
<evidence type="ECO:0000256" key="18">
    <source>
        <dbReference type="PIRNR" id="PIRNR015596"/>
    </source>
</evidence>
<evidence type="ECO:0000256" key="10">
    <source>
        <dbReference type="ARBA" id="ARBA00022989"/>
    </source>
</evidence>
<dbReference type="PIRSF" id="PIRSF015596">
    <property type="entry name" value="5_alpha-SR2"/>
    <property type="match status" value="1"/>
</dbReference>
<dbReference type="GO" id="GO:0047751">
    <property type="term" value="F:3-oxo-5-alpha-steroid 4-dehydrogenase (NADP+) activity"/>
    <property type="evidence" value="ECO:0007669"/>
    <property type="project" value="UniProtKB-EC"/>
</dbReference>
<feature type="transmembrane region" description="Helical" evidence="18">
    <location>
        <begin position="25"/>
        <end position="44"/>
    </location>
</feature>
<feature type="transmembrane region" description="Helical" evidence="18">
    <location>
        <begin position="127"/>
        <end position="149"/>
    </location>
</feature>
<comment type="caution">
    <text evidence="20">The sequence shown here is derived from an EMBL/GenBank/DDBJ whole genome shotgun (WGS) entry which is preliminary data.</text>
</comment>
<dbReference type="GO" id="GO:0030154">
    <property type="term" value="P:cell differentiation"/>
    <property type="evidence" value="ECO:0007669"/>
    <property type="project" value="UniProtKB-KW"/>
</dbReference>
<keyword evidence="11" id="KW-0560">Oxidoreductase</keyword>
<dbReference type="GO" id="GO:0007548">
    <property type="term" value="P:sex differentiation"/>
    <property type="evidence" value="ECO:0007669"/>
    <property type="project" value="UniProtKB-KW"/>
</dbReference>
<dbReference type="Proteomes" id="UP000747542">
    <property type="component" value="Unassembled WGS sequence"/>
</dbReference>
<evidence type="ECO:0000256" key="3">
    <source>
        <dbReference type="ARBA" id="ARBA00007742"/>
    </source>
</evidence>
<dbReference type="PANTHER" id="PTHR10556">
    <property type="entry name" value="3-OXO-5-ALPHA-STEROID 4-DEHYDROGENASE"/>
    <property type="match status" value="1"/>
</dbReference>
<keyword evidence="10 18" id="KW-1133">Transmembrane helix</keyword>
<dbReference type="PROSITE" id="PS50244">
    <property type="entry name" value="S5A_REDUCTASE"/>
    <property type="match status" value="1"/>
</dbReference>